<keyword evidence="2" id="KW-1185">Reference proteome</keyword>
<organism evidence="1 2">
    <name type="scientific">Drosophila gunungcola</name>
    <name type="common">fruit fly</name>
    <dbReference type="NCBI Taxonomy" id="103775"/>
    <lineage>
        <taxon>Eukaryota</taxon>
        <taxon>Metazoa</taxon>
        <taxon>Ecdysozoa</taxon>
        <taxon>Arthropoda</taxon>
        <taxon>Hexapoda</taxon>
        <taxon>Insecta</taxon>
        <taxon>Pterygota</taxon>
        <taxon>Neoptera</taxon>
        <taxon>Endopterygota</taxon>
        <taxon>Diptera</taxon>
        <taxon>Brachycera</taxon>
        <taxon>Muscomorpha</taxon>
        <taxon>Ephydroidea</taxon>
        <taxon>Drosophilidae</taxon>
        <taxon>Drosophila</taxon>
        <taxon>Sophophora</taxon>
    </lineage>
</organism>
<protein>
    <submittedName>
        <fullName evidence="1">Uncharacterized protein</fullName>
    </submittedName>
</protein>
<dbReference type="EMBL" id="JAMKOV010000008">
    <property type="protein sequence ID" value="KAI8038156.1"/>
    <property type="molecule type" value="Genomic_DNA"/>
</dbReference>
<dbReference type="Proteomes" id="UP001059596">
    <property type="component" value="Unassembled WGS sequence"/>
</dbReference>
<proteinExistence type="predicted"/>
<name>A0A9P9YJN5_9MUSC</name>
<comment type="caution">
    <text evidence="1">The sequence shown here is derived from an EMBL/GenBank/DDBJ whole genome shotgun (WGS) entry which is preliminary data.</text>
</comment>
<evidence type="ECO:0000313" key="1">
    <source>
        <dbReference type="EMBL" id="KAI8038156.1"/>
    </source>
</evidence>
<dbReference type="AlphaFoldDB" id="A0A9P9YJN5"/>
<sequence length="211" mass="23382">MIVLPQVPNCRLASPMTPAHMSSSKLRVALGSALARSPIPILMPHIPHFLDVGDHGNAQGHRHLGVVGVTIRHTIVAGAQELEALPFEVRGSHIESGVEVEQHFHQLLDRGQLGVVNHVGREDTDVGKYLDGHEVFRPSRTTGDEALELEHDLVLHAILDGLRNLRRQDAVQKHHFQAQGVPKPHLLLGACRRISLRSHEHCARFWFGQAQ</sequence>
<evidence type="ECO:0000313" key="2">
    <source>
        <dbReference type="Proteomes" id="UP001059596"/>
    </source>
</evidence>
<accession>A0A9P9YJN5</accession>
<gene>
    <name evidence="1" type="ORF">M5D96_008845</name>
</gene>
<reference evidence="1" key="1">
    <citation type="journal article" date="2023" name="Genome Biol. Evol.">
        <title>Long-read-based Genome Assembly of Drosophila gunungcola Reveals Fewer Chemosensory Genes in Flower-breeding Species.</title>
        <authorList>
            <person name="Negi A."/>
            <person name="Liao B.Y."/>
            <person name="Yeh S.D."/>
        </authorList>
    </citation>
    <scope>NUCLEOTIDE SEQUENCE</scope>
    <source>
        <strain evidence="1">Sukarami</strain>
    </source>
</reference>